<name>W6Y2G6_COCC2</name>
<evidence type="ECO:0000313" key="3">
    <source>
        <dbReference type="Proteomes" id="UP000053841"/>
    </source>
</evidence>
<dbReference type="STRING" id="930089.W6Y2G6"/>
<dbReference type="eggNOG" id="ENOG502R8AX">
    <property type="taxonomic scope" value="Eukaryota"/>
</dbReference>
<evidence type="ECO:0000313" key="2">
    <source>
        <dbReference type="EMBL" id="EUC32133.1"/>
    </source>
</evidence>
<reference evidence="2 3" key="1">
    <citation type="journal article" date="2013" name="PLoS Genet.">
        <title>Comparative genome structure, secondary metabolite, and effector coding capacity across Cochliobolus pathogens.</title>
        <authorList>
            <person name="Condon B.J."/>
            <person name="Leng Y."/>
            <person name="Wu D."/>
            <person name="Bushley K.E."/>
            <person name="Ohm R.A."/>
            <person name="Otillar R."/>
            <person name="Martin J."/>
            <person name="Schackwitz W."/>
            <person name="Grimwood J."/>
            <person name="MohdZainudin N."/>
            <person name="Xue C."/>
            <person name="Wang R."/>
            <person name="Manning V.A."/>
            <person name="Dhillon B."/>
            <person name="Tu Z.J."/>
            <person name="Steffenson B.J."/>
            <person name="Salamov A."/>
            <person name="Sun H."/>
            <person name="Lowry S."/>
            <person name="LaButti K."/>
            <person name="Han J."/>
            <person name="Copeland A."/>
            <person name="Lindquist E."/>
            <person name="Barry K."/>
            <person name="Schmutz J."/>
            <person name="Baker S.E."/>
            <person name="Ciuffetti L.M."/>
            <person name="Grigoriev I.V."/>
            <person name="Zhong S."/>
            <person name="Turgeon B.G."/>
        </authorList>
    </citation>
    <scope>NUCLEOTIDE SEQUENCE [LARGE SCALE GENOMIC DNA]</scope>
    <source>
        <strain evidence="2 3">26-R-13</strain>
    </source>
</reference>
<dbReference type="InterPro" id="IPR010730">
    <property type="entry name" value="HET"/>
</dbReference>
<dbReference type="EMBL" id="KI964641">
    <property type="protein sequence ID" value="EUC32133.1"/>
    <property type="molecule type" value="Genomic_DNA"/>
</dbReference>
<gene>
    <name evidence="2" type="ORF">COCCADRAFT_99437</name>
</gene>
<dbReference type="Proteomes" id="UP000053841">
    <property type="component" value="Unassembled WGS sequence"/>
</dbReference>
<evidence type="ECO:0000259" key="1">
    <source>
        <dbReference type="Pfam" id="PF06985"/>
    </source>
</evidence>
<proteinExistence type="predicted"/>
<feature type="non-terminal residue" evidence="2">
    <location>
        <position position="132"/>
    </location>
</feature>
<dbReference type="RefSeq" id="XP_007713581.1">
    <property type="nucleotide sequence ID" value="XM_007715391.1"/>
</dbReference>
<dbReference type="GeneID" id="19154800"/>
<accession>W6Y2G6</accession>
<dbReference type="HOGENOM" id="CLU_004184_6_2_1"/>
<dbReference type="PANTHER" id="PTHR24148">
    <property type="entry name" value="ANKYRIN REPEAT DOMAIN-CONTAINING PROTEIN 39 HOMOLOG-RELATED"/>
    <property type="match status" value="1"/>
</dbReference>
<sequence length="132" mass="14967">MTTGTPLPAFKHDPLPEHKSYFRLLHIIRGDFGQRIECEISSWPIGEAPPYYAISYVWGDTNKTTDITVNGSRLEVRRNCEYALQQAFTTKACKYVWVDAICIDQTTEEKNHQVGIMDQIYSGAKHVLACVG</sequence>
<organism evidence="2 3">
    <name type="scientific">Cochliobolus carbonum (strain 26-R-13)</name>
    <name type="common">Maize leaf spot fungus</name>
    <name type="synonym">Bipolaris zeicola</name>
    <dbReference type="NCBI Taxonomy" id="930089"/>
    <lineage>
        <taxon>Eukaryota</taxon>
        <taxon>Fungi</taxon>
        <taxon>Dikarya</taxon>
        <taxon>Ascomycota</taxon>
        <taxon>Pezizomycotina</taxon>
        <taxon>Dothideomycetes</taxon>
        <taxon>Pleosporomycetidae</taxon>
        <taxon>Pleosporales</taxon>
        <taxon>Pleosporineae</taxon>
        <taxon>Pleosporaceae</taxon>
        <taxon>Bipolaris</taxon>
    </lineage>
</organism>
<dbReference type="InterPro" id="IPR052895">
    <property type="entry name" value="HetReg/Transcr_Mod"/>
</dbReference>
<feature type="domain" description="Heterokaryon incompatibility" evidence="1">
    <location>
        <begin position="51"/>
        <end position="131"/>
    </location>
</feature>
<dbReference type="KEGG" id="bze:COCCADRAFT_99437"/>
<protein>
    <recommendedName>
        <fullName evidence="1">Heterokaryon incompatibility domain-containing protein</fullName>
    </recommendedName>
</protein>
<dbReference type="PANTHER" id="PTHR24148:SF73">
    <property type="entry name" value="HET DOMAIN PROTEIN (AFU_ORTHOLOGUE AFUA_8G01020)"/>
    <property type="match status" value="1"/>
</dbReference>
<dbReference type="OrthoDB" id="3773119at2759"/>
<dbReference type="Pfam" id="PF06985">
    <property type="entry name" value="HET"/>
    <property type="match status" value="1"/>
</dbReference>
<keyword evidence="3" id="KW-1185">Reference proteome</keyword>
<dbReference type="AlphaFoldDB" id="W6Y2G6"/>